<dbReference type="SUPFAM" id="SSF55681">
    <property type="entry name" value="Class II aaRS and biotin synthetases"/>
    <property type="match status" value="1"/>
</dbReference>
<sequence length="545" mass="61513">MIWRLVRQPRLLARGSALTATSLVSFSEVRTYATTCSLGSPNIASILALPPVTEGHEPLDITVLASVRTVRNQKKRSFVELGDGSTIHSLQAVLEPSQCRGLTTGTSVEISGLWEACPTGKEQTHELKAREVKIVGGADPETYPIQKKYHSAEFLRTVPHLRLRTPFNALLARIRSRCDYHLTNYFHKQDFVRLHPPIITSSDCEGAGEVFTIDSKQPRATDLNKDAAAQKIANGFFRTPKYLTVSSQLHLEAFIHEHQKVWTLSPTFRAEQSDTPRHLSEFWMLETEIRTERLDEVMDLAENMIRSIVMDLQDSKLGVELLSAKRTRENGLHDGQDAGAEAIERRWRGLMSQPWPRITFREALQRLKDAVESNRAQFQYPPTQSTGLQLEHEKFLAGELGPVFVTDYPREAKPFYMLPSHQDSSLDLLEHSTVACFDLLLPEVCEVVGGSLREHRLQPLIAAMREQKVYKGTKSVVGASENDENPFALVDDLGSLEWLVDLRRYGSVPHGGFGLGFDRLLGYVAGVYNIRDMVAWPRYYQRCDC</sequence>
<dbReference type="Gene3D" id="3.30.930.10">
    <property type="entry name" value="Bira Bifunctional Protein, Domain 2"/>
    <property type="match status" value="1"/>
</dbReference>
<dbReference type="GO" id="GO:0005739">
    <property type="term" value="C:mitochondrion"/>
    <property type="evidence" value="ECO:0007669"/>
    <property type="project" value="TreeGrafter"/>
</dbReference>
<evidence type="ECO:0000256" key="2">
    <source>
        <dbReference type="ARBA" id="ARBA00022741"/>
    </source>
</evidence>
<dbReference type="EMBL" id="VXIT01000003">
    <property type="protein sequence ID" value="KAA6413635.1"/>
    <property type="molecule type" value="Genomic_DNA"/>
</dbReference>
<dbReference type="SUPFAM" id="SSF50249">
    <property type="entry name" value="Nucleic acid-binding proteins"/>
    <property type="match status" value="1"/>
</dbReference>
<dbReference type="CDD" id="cd04318">
    <property type="entry name" value="EcAsnRS_like_N"/>
    <property type="match status" value="1"/>
</dbReference>
<dbReference type="AlphaFoldDB" id="A0A5M8PVF8"/>
<organism evidence="7 8">
    <name type="scientific">Lasallia pustulata</name>
    <dbReference type="NCBI Taxonomy" id="136370"/>
    <lineage>
        <taxon>Eukaryota</taxon>
        <taxon>Fungi</taxon>
        <taxon>Dikarya</taxon>
        <taxon>Ascomycota</taxon>
        <taxon>Pezizomycotina</taxon>
        <taxon>Lecanoromycetes</taxon>
        <taxon>OSLEUM clade</taxon>
        <taxon>Umbilicariomycetidae</taxon>
        <taxon>Umbilicariales</taxon>
        <taxon>Umbilicariaceae</taxon>
        <taxon>Lasallia</taxon>
    </lineage>
</organism>
<dbReference type="PANTHER" id="PTHR22594">
    <property type="entry name" value="ASPARTYL/LYSYL-TRNA SYNTHETASE"/>
    <property type="match status" value="1"/>
</dbReference>
<dbReference type="Pfam" id="PF00152">
    <property type="entry name" value="tRNA-synt_2"/>
    <property type="match status" value="1"/>
</dbReference>
<accession>A0A5M8PVF8</accession>
<reference evidence="7 8" key="1">
    <citation type="submission" date="2019-09" db="EMBL/GenBank/DDBJ databases">
        <title>The hologenome of the rock-dwelling lichen Lasallia pustulata.</title>
        <authorList>
            <person name="Greshake Tzovaras B."/>
            <person name="Segers F."/>
            <person name="Bicker A."/>
            <person name="Dal Grande F."/>
            <person name="Otte J."/>
            <person name="Hankeln T."/>
            <person name="Schmitt I."/>
            <person name="Ebersberger I."/>
        </authorList>
    </citation>
    <scope>NUCLEOTIDE SEQUENCE [LARGE SCALE GENOMIC DNA]</scope>
    <source>
        <strain evidence="7">A1-1</strain>
    </source>
</reference>
<protein>
    <submittedName>
        <fullName evidence="7">Asparaginyl-tRNA synthetase</fullName>
    </submittedName>
</protein>
<gene>
    <name evidence="7" type="ORF">FRX48_01996</name>
</gene>
<dbReference type="InterPro" id="IPR004364">
    <property type="entry name" value="Aa-tRNA-synt_II"/>
</dbReference>
<dbReference type="Gene3D" id="2.40.50.140">
    <property type="entry name" value="Nucleic acid-binding proteins"/>
    <property type="match status" value="1"/>
</dbReference>
<dbReference type="GO" id="GO:0005524">
    <property type="term" value="F:ATP binding"/>
    <property type="evidence" value="ECO:0007669"/>
    <property type="project" value="UniProtKB-KW"/>
</dbReference>
<dbReference type="InterPro" id="IPR006195">
    <property type="entry name" value="aa-tRNA-synth_II"/>
</dbReference>
<dbReference type="GO" id="GO:0006421">
    <property type="term" value="P:asparaginyl-tRNA aminoacylation"/>
    <property type="evidence" value="ECO:0007669"/>
    <property type="project" value="TreeGrafter"/>
</dbReference>
<evidence type="ECO:0000256" key="4">
    <source>
        <dbReference type="ARBA" id="ARBA00022917"/>
    </source>
</evidence>
<dbReference type="Proteomes" id="UP000324767">
    <property type="component" value="Unassembled WGS sequence"/>
</dbReference>
<dbReference type="InterPro" id="IPR045864">
    <property type="entry name" value="aa-tRNA-synth_II/BPL/LPL"/>
</dbReference>
<dbReference type="PANTHER" id="PTHR22594:SF34">
    <property type="entry name" value="ASPARAGINE--TRNA LIGASE, MITOCHONDRIAL-RELATED"/>
    <property type="match status" value="1"/>
</dbReference>
<name>A0A5M8PVF8_9LECA</name>
<dbReference type="OrthoDB" id="43906at2759"/>
<evidence type="ECO:0000256" key="5">
    <source>
        <dbReference type="ARBA" id="ARBA00023146"/>
    </source>
</evidence>
<dbReference type="InterPro" id="IPR002312">
    <property type="entry name" value="Asp/Asn-tRNA-synth_IIb"/>
</dbReference>
<evidence type="ECO:0000256" key="1">
    <source>
        <dbReference type="ARBA" id="ARBA00022598"/>
    </source>
</evidence>
<dbReference type="GO" id="GO:0004816">
    <property type="term" value="F:asparagine-tRNA ligase activity"/>
    <property type="evidence" value="ECO:0007669"/>
    <property type="project" value="TreeGrafter"/>
</dbReference>
<evidence type="ECO:0000313" key="7">
    <source>
        <dbReference type="EMBL" id="KAA6413635.1"/>
    </source>
</evidence>
<evidence type="ECO:0000259" key="6">
    <source>
        <dbReference type="PROSITE" id="PS50862"/>
    </source>
</evidence>
<feature type="domain" description="Aminoacyl-transfer RNA synthetases class-II family profile" evidence="6">
    <location>
        <begin position="173"/>
        <end position="537"/>
    </location>
</feature>
<evidence type="ECO:0000256" key="3">
    <source>
        <dbReference type="ARBA" id="ARBA00022840"/>
    </source>
</evidence>
<comment type="caution">
    <text evidence="7">The sequence shown here is derived from an EMBL/GenBank/DDBJ whole genome shotgun (WGS) entry which is preliminary data.</text>
</comment>
<dbReference type="PRINTS" id="PR01042">
    <property type="entry name" value="TRNASYNTHASP"/>
</dbReference>
<keyword evidence="2" id="KW-0547">Nucleotide-binding</keyword>
<dbReference type="InterPro" id="IPR012340">
    <property type="entry name" value="NA-bd_OB-fold"/>
</dbReference>
<keyword evidence="5 7" id="KW-0030">Aminoacyl-tRNA synthetase</keyword>
<evidence type="ECO:0000313" key="8">
    <source>
        <dbReference type="Proteomes" id="UP000324767"/>
    </source>
</evidence>
<keyword evidence="1" id="KW-0436">Ligase</keyword>
<proteinExistence type="predicted"/>
<dbReference type="PROSITE" id="PS50862">
    <property type="entry name" value="AA_TRNA_LIGASE_II"/>
    <property type="match status" value="1"/>
</dbReference>
<keyword evidence="4" id="KW-0648">Protein biosynthesis</keyword>
<keyword evidence="3" id="KW-0067">ATP-binding</keyword>